<keyword evidence="8" id="KW-1185">Reference proteome</keyword>
<dbReference type="InterPro" id="IPR051335">
    <property type="entry name" value="Alanyl-tRNA_Editing_Enzymes"/>
</dbReference>
<evidence type="ECO:0000259" key="6">
    <source>
        <dbReference type="PROSITE" id="PS50860"/>
    </source>
</evidence>
<dbReference type="PANTHER" id="PTHR43462:SF1">
    <property type="entry name" value="ALANYL-TRNA EDITING PROTEIN AARSD1"/>
    <property type="match status" value="1"/>
</dbReference>
<accession>A0ABS2MMV0</accession>
<evidence type="ECO:0000256" key="3">
    <source>
        <dbReference type="ARBA" id="ARBA00022723"/>
    </source>
</evidence>
<comment type="cofactor">
    <cofactor evidence="1">
        <name>Zn(2+)</name>
        <dbReference type="ChEBI" id="CHEBI:29105"/>
    </cofactor>
</comment>
<proteinExistence type="predicted"/>
<dbReference type="SMART" id="SM00863">
    <property type="entry name" value="tRNA_SAD"/>
    <property type="match status" value="1"/>
</dbReference>
<dbReference type="Proteomes" id="UP000767854">
    <property type="component" value="Unassembled WGS sequence"/>
</dbReference>
<keyword evidence="5" id="KW-0175">Coiled coil</keyword>
<dbReference type="RefSeq" id="WP_204661353.1">
    <property type="nucleotide sequence ID" value="NZ_JAFBDT010000001.1"/>
</dbReference>
<dbReference type="InterPro" id="IPR012947">
    <property type="entry name" value="tRNA_SAD"/>
</dbReference>
<keyword evidence="7" id="KW-0436">Ligase</keyword>
<evidence type="ECO:0000256" key="4">
    <source>
        <dbReference type="ARBA" id="ARBA00022833"/>
    </source>
</evidence>
<feature type="domain" description="Alanyl-transfer RNA synthetases family profile" evidence="6">
    <location>
        <begin position="1"/>
        <end position="235"/>
    </location>
</feature>
<dbReference type="Pfam" id="PF07973">
    <property type="entry name" value="tRNA_SAD"/>
    <property type="match status" value="1"/>
</dbReference>
<comment type="subcellular location">
    <subcellularLocation>
        <location evidence="2">Cytoplasm</location>
    </subcellularLocation>
</comment>
<sequence length="401" mass="45453">MKYLTNAYTYDFEARILSCIPYEGLYAITLSETYFYPEGGGQPGDHGFIDAFEIVDTIRMGAEIFHITQQPCPEEMIAKSVKCHIDSKRRLLLMQQHTGQHLLSAVAYTTFQANTVGFHIGDGYVTVDLDRKLTEKEVRSLESSINDFIFANKEIRIHYPTSEELETLPLRKMPKVTKDIRIVEIDDLDFSPCGGTHLRTTSEIGILKIRKYDHYKSGVRIEFVCGLLALQVFNIQNHIITKLMHLFSVPENEVLTFAENTLKLLKETKRNLSDLESQIITYEANAITKDYEDITGLKVIKLLEDQMGMNALRLKAQKITEMPNTIVLGISTEEGKQHIVLIKSKDLDKSYNMSHLFETYLKSETIKGGGNALIAQGGTTEPIDLEKQLAEIESHIEALIL</sequence>
<evidence type="ECO:0000313" key="8">
    <source>
        <dbReference type="Proteomes" id="UP000767854"/>
    </source>
</evidence>
<dbReference type="Gene3D" id="2.40.30.130">
    <property type="match status" value="1"/>
</dbReference>
<reference evidence="7 8" key="1">
    <citation type="submission" date="2021-01" db="EMBL/GenBank/DDBJ databases">
        <title>Genomic Encyclopedia of Type Strains, Phase IV (KMG-IV): sequencing the most valuable type-strain genomes for metagenomic binning, comparative biology and taxonomic classification.</title>
        <authorList>
            <person name="Goeker M."/>
        </authorList>
    </citation>
    <scope>NUCLEOTIDE SEQUENCE [LARGE SCALE GENOMIC DNA]</scope>
    <source>
        <strain evidence="7 8">DSM 24436</strain>
    </source>
</reference>
<evidence type="ECO:0000256" key="1">
    <source>
        <dbReference type="ARBA" id="ARBA00001947"/>
    </source>
</evidence>
<gene>
    <name evidence="7" type="ORF">JOC49_000239</name>
</gene>
<name>A0ABS2MMV0_9FIRM</name>
<comment type="caution">
    <text evidence="7">The sequence shown here is derived from an EMBL/GenBank/DDBJ whole genome shotgun (WGS) entry which is preliminary data.</text>
</comment>
<evidence type="ECO:0000256" key="5">
    <source>
        <dbReference type="SAM" id="Coils"/>
    </source>
</evidence>
<feature type="coiled-coil region" evidence="5">
    <location>
        <begin position="255"/>
        <end position="285"/>
    </location>
</feature>
<dbReference type="InterPro" id="IPR018163">
    <property type="entry name" value="Thr/Ala-tRNA-synth_IIc_edit"/>
</dbReference>
<dbReference type="SUPFAM" id="SSF55186">
    <property type="entry name" value="ThrRS/AlaRS common domain"/>
    <property type="match status" value="1"/>
</dbReference>
<evidence type="ECO:0000256" key="2">
    <source>
        <dbReference type="ARBA" id="ARBA00004496"/>
    </source>
</evidence>
<dbReference type="PANTHER" id="PTHR43462">
    <property type="entry name" value="ALANYL-TRNA EDITING PROTEIN"/>
    <property type="match status" value="1"/>
</dbReference>
<dbReference type="InterPro" id="IPR009000">
    <property type="entry name" value="Transl_B-barrel_sf"/>
</dbReference>
<dbReference type="PROSITE" id="PS50860">
    <property type="entry name" value="AA_TRNA_LIGASE_II_ALA"/>
    <property type="match status" value="1"/>
</dbReference>
<keyword evidence="3" id="KW-0479">Metal-binding</keyword>
<dbReference type="Gene3D" id="3.30.980.10">
    <property type="entry name" value="Threonyl-trna Synthetase, Chain A, domain 2"/>
    <property type="match status" value="1"/>
</dbReference>
<dbReference type="InterPro" id="IPR018165">
    <property type="entry name" value="Ala-tRNA-synth_IIc_core"/>
</dbReference>
<dbReference type="GO" id="GO:0004813">
    <property type="term" value="F:alanine-tRNA ligase activity"/>
    <property type="evidence" value="ECO:0007669"/>
    <property type="project" value="UniProtKB-EC"/>
</dbReference>
<protein>
    <submittedName>
        <fullName evidence="7">Alanyl-tRNA synthetase</fullName>
        <ecNumber evidence="7">6.1.1.7</ecNumber>
    </submittedName>
</protein>
<evidence type="ECO:0000313" key="7">
    <source>
        <dbReference type="EMBL" id="MBM7560730.1"/>
    </source>
</evidence>
<dbReference type="SUPFAM" id="SSF50447">
    <property type="entry name" value="Translation proteins"/>
    <property type="match status" value="1"/>
</dbReference>
<keyword evidence="4" id="KW-0862">Zinc</keyword>
<dbReference type="EMBL" id="JAFBDT010000001">
    <property type="protein sequence ID" value="MBM7560730.1"/>
    <property type="molecule type" value="Genomic_DNA"/>
</dbReference>
<dbReference type="Gene3D" id="3.10.310.40">
    <property type="match status" value="1"/>
</dbReference>
<organism evidence="7 8">
    <name type="scientific">Fusibacter tunisiensis</name>
    <dbReference type="NCBI Taxonomy" id="1008308"/>
    <lineage>
        <taxon>Bacteria</taxon>
        <taxon>Bacillati</taxon>
        <taxon>Bacillota</taxon>
        <taxon>Clostridia</taxon>
        <taxon>Eubacteriales</taxon>
        <taxon>Eubacteriales Family XII. Incertae Sedis</taxon>
        <taxon>Fusibacter</taxon>
    </lineage>
</organism>
<dbReference type="EC" id="6.1.1.7" evidence="7"/>